<sequence>MGLEGVVHAGCTVRATCIVYSVGYVCGERRRRARLCTSRACSTTVTSLSQSSPLGYILSFTTDETAHVDDAVLAWLEQCKIDSQAASTLPDSFEGHVSSIQDSSRTLLANATTGRPCTSYIWSSDSEEWPIDEPLYCDTDRVSEEDREEKKEKIMMKDPDLPTQIVLSVAQWSLDHRVFTLSLLRRGAVHRRHVEMLNRYYTLMHLMSTEKTSGSEGVTVQASEFGHDPRYHPALAAISILAKEEAWHKPADLARDRTLKLWDDALSWCVGLLSSQPGLEIALDLQLCKTQVNYLRCAEYDAVLRSESDGLVQMPHVGLFDLILKHTILMEAEASAMADEMSRVRRAKLDSDKMAAWQIAGREIGPTSRYARLVHDDVEFLCDLLDDKDSPRAKDFDPQDVAKDEVEKLKARVQRYPVGGFVDAGIFVAIDGILDCLQSDMSPDDSQAFLRDISFLVGSSIPQDPAAPAGKHAAVRNAPRHILHLPVLLVNHQIHECGLEDSTRNKQRLNCVSAAQFLAALGIKDFPVYGLATSGQYGYVSSTWYSSADNCIYSADSNTAQHRFDVCEDGMVRFVGFLTGLRQHAEELKTQFDSAREELVERMRTEAGRASLRWTLRCQLDEPDLWPLAEDAPA</sequence>
<keyword evidence="1" id="KW-0175">Coiled coil</keyword>
<name>A0A371CK20_9APHY</name>
<evidence type="ECO:0000256" key="1">
    <source>
        <dbReference type="SAM" id="Coils"/>
    </source>
</evidence>
<protein>
    <submittedName>
        <fullName evidence="2">Uncharacterized protein</fullName>
    </submittedName>
</protein>
<proteinExistence type="predicted"/>
<evidence type="ECO:0000313" key="3">
    <source>
        <dbReference type="Proteomes" id="UP000256964"/>
    </source>
</evidence>
<organism evidence="2 3">
    <name type="scientific">Lentinus brumalis</name>
    <dbReference type="NCBI Taxonomy" id="2498619"/>
    <lineage>
        <taxon>Eukaryota</taxon>
        <taxon>Fungi</taxon>
        <taxon>Dikarya</taxon>
        <taxon>Basidiomycota</taxon>
        <taxon>Agaricomycotina</taxon>
        <taxon>Agaricomycetes</taxon>
        <taxon>Polyporales</taxon>
        <taxon>Polyporaceae</taxon>
        <taxon>Lentinus</taxon>
    </lineage>
</organism>
<dbReference type="EMBL" id="KZ857544">
    <property type="protein sequence ID" value="RDX40629.1"/>
    <property type="molecule type" value="Genomic_DNA"/>
</dbReference>
<gene>
    <name evidence="2" type="ORF">OH76DRAFT_312578</name>
</gene>
<dbReference type="OrthoDB" id="2758154at2759"/>
<dbReference type="AlphaFoldDB" id="A0A371CK20"/>
<keyword evidence="3" id="KW-1185">Reference proteome</keyword>
<evidence type="ECO:0000313" key="2">
    <source>
        <dbReference type="EMBL" id="RDX40629.1"/>
    </source>
</evidence>
<reference evidence="2 3" key="1">
    <citation type="journal article" date="2018" name="Biotechnol. Biofuels">
        <title>Integrative visual omics of the white-rot fungus Polyporus brumalis exposes the biotechnological potential of its oxidative enzymes for delignifying raw plant biomass.</title>
        <authorList>
            <person name="Miyauchi S."/>
            <person name="Rancon A."/>
            <person name="Drula E."/>
            <person name="Hage H."/>
            <person name="Chaduli D."/>
            <person name="Favel A."/>
            <person name="Grisel S."/>
            <person name="Henrissat B."/>
            <person name="Herpoel-Gimbert I."/>
            <person name="Ruiz-Duenas F.J."/>
            <person name="Chevret D."/>
            <person name="Hainaut M."/>
            <person name="Lin J."/>
            <person name="Wang M."/>
            <person name="Pangilinan J."/>
            <person name="Lipzen A."/>
            <person name="Lesage-Meessen L."/>
            <person name="Navarro D."/>
            <person name="Riley R."/>
            <person name="Grigoriev I.V."/>
            <person name="Zhou S."/>
            <person name="Raouche S."/>
            <person name="Rosso M.N."/>
        </authorList>
    </citation>
    <scope>NUCLEOTIDE SEQUENCE [LARGE SCALE GENOMIC DNA]</scope>
    <source>
        <strain evidence="2 3">BRFM 1820</strain>
    </source>
</reference>
<accession>A0A371CK20</accession>
<dbReference type="Proteomes" id="UP000256964">
    <property type="component" value="Unassembled WGS sequence"/>
</dbReference>
<feature type="coiled-coil region" evidence="1">
    <location>
        <begin position="578"/>
        <end position="605"/>
    </location>
</feature>